<dbReference type="Proteomes" id="UP001296993">
    <property type="component" value="Unassembled WGS sequence"/>
</dbReference>
<proteinExistence type="predicted"/>
<evidence type="ECO:0008006" key="4">
    <source>
        <dbReference type="Google" id="ProtNLM"/>
    </source>
</evidence>
<sequence>MLYYLCASTGSSRANARRRLAAEVRKPGRAAPVSISKRRPRKYGPSAITLLGRIWTFRGEPCGKYLAPIMAEELERLERFGELGTQSELFTDEVRRDLLFMSAASIDRYLKPLREPRYPSVLSSTRPGALLRSEIPVRWSGKPMEQEPEFSEIDTVAHCGHSLKGEFLYSTTLTDVFTGWTVNTYVKNRAHRNIVTGIDLLARSLPYPIRGLDVQRQRIHHPRTEKLLRRTPGHVHPFALREQERRRPRGAEDLVPGP</sequence>
<reference evidence="2 3" key="1">
    <citation type="submission" date="2021-03" db="EMBL/GenBank/DDBJ databases">
        <title>Sequencing the genomes of 1000 actinobacteria strains.</title>
        <authorList>
            <person name="Klenk H.-P."/>
        </authorList>
    </citation>
    <scope>NUCLEOTIDE SEQUENCE [LARGE SCALE GENOMIC DNA]</scope>
    <source>
        <strain evidence="2 3">DSM 15797</strain>
    </source>
</reference>
<feature type="region of interest" description="Disordered" evidence="1">
    <location>
        <begin position="232"/>
        <end position="258"/>
    </location>
</feature>
<evidence type="ECO:0000313" key="2">
    <source>
        <dbReference type="EMBL" id="MBP2388718.1"/>
    </source>
</evidence>
<evidence type="ECO:0000256" key="1">
    <source>
        <dbReference type="SAM" id="MobiDB-lite"/>
    </source>
</evidence>
<gene>
    <name evidence="2" type="ORF">JOF47_004291</name>
</gene>
<keyword evidence="3" id="KW-1185">Reference proteome</keyword>
<name>A0ABS4XKD2_9MICC</name>
<comment type="caution">
    <text evidence="2">The sequence shown here is derived from an EMBL/GenBank/DDBJ whole genome shotgun (WGS) entry which is preliminary data.</text>
</comment>
<protein>
    <recommendedName>
        <fullName evidence="4">Transposase family protein</fullName>
    </recommendedName>
</protein>
<organism evidence="2 3">
    <name type="scientific">Paeniglutamicibacter kerguelensis</name>
    <dbReference type="NCBI Taxonomy" id="254788"/>
    <lineage>
        <taxon>Bacteria</taxon>
        <taxon>Bacillati</taxon>
        <taxon>Actinomycetota</taxon>
        <taxon>Actinomycetes</taxon>
        <taxon>Micrococcales</taxon>
        <taxon>Micrococcaceae</taxon>
        <taxon>Paeniglutamicibacter</taxon>
    </lineage>
</organism>
<dbReference type="RefSeq" id="WP_210002531.1">
    <property type="nucleotide sequence ID" value="NZ_BAAAJY010000004.1"/>
</dbReference>
<feature type="compositionally biased region" description="Basic and acidic residues" evidence="1">
    <location>
        <begin position="239"/>
        <end position="252"/>
    </location>
</feature>
<evidence type="ECO:0000313" key="3">
    <source>
        <dbReference type="Proteomes" id="UP001296993"/>
    </source>
</evidence>
<accession>A0ABS4XKD2</accession>
<dbReference type="EMBL" id="JAGIOF010000004">
    <property type="protein sequence ID" value="MBP2388718.1"/>
    <property type="molecule type" value="Genomic_DNA"/>
</dbReference>